<evidence type="ECO:0000256" key="2">
    <source>
        <dbReference type="SAM" id="Phobius"/>
    </source>
</evidence>
<gene>
    <name evidence="3" type="ORF">Hgul01_04599</name>
</gene>
<evidence type="ECO:0008006" key="5">
    <source>
        <dbReference type="Google" id="ProtNLM"/>
    </source>
</evidence>
<feature type="transmembrane region" description="Helical" evidence="2">
    <location>
        <begin position="227"/>
        <end position="245"/>
    </location>
</feature>
<protein>
    <recommendedName>
        <fullName evidence="5">Tetratricopeptide repeat protein</fullName>
    </recommendedName>
</protein>
<comment type="caution">
    <text evidence="3">The sequence shown here is derived from an EMBL/GenBank/DDBJ whole genome shotgun (WGS) entry which is preliminary data.</text>
</comment>
<evidence type="ECO:0000313" key="4">
    <source>
        <dbReference type="Proteomes" id="UP001428290"/>
    </source>
</evidence>
<feature type="compositionally biased region" description="Low complexity" evidence="1">
    <location>
        <begin position="104"/>
        <end position="123"/>
    </location>
</feature>
<dbReference type="Proteomes" id="UP001428290">
    <property type="component" value="Unassembled WGS sequence"/>
</dbReference>
<keyword evidence="2" id="KW-0812">Transmembrane</keyword>
<reference evidence="3 4" key="1">
    <citation type="submission" date="2024-02" db="EMBL/GenBank/DDBJ databases">
        <title>Herpetosiphon gulosus NBRC 112829.</title>
        <authorList>
            <person name="Ichikawa N."/>
            <person name="Katano-Makiyama Y."/>
            <person name="Hidaka K."/>
        </authorList>
    </citation>
    <scope>NUCLEOTIDE SEQUENCE [LARGE SCALE GENOMIC DNA]</scope>
    <source>
        <strain evidence="3 4">NBRC 112829</strain>
    </source>
</reference>
<keyword evidence="4" id="KW-1185">Reference proteome</keyword>
<dbReference type="RefSeq" id="WP_345724369.1">
    <property type="nucleotide sequence ID" value="NZ_BAABRU010000023.1"/>
</dbReference>
<keyword evidence="2" id="KW-1133">Transmembrane helix</keyword>
<accession>A0ABP9X5V1</accession>
<keyword evidence="2" id="KW-0472">Membrane</keyword>
<name>A0ABP9X5V1_9CHLR</name>
<dbReference type="EMBL" id="BAABRU010000023">
    <property type="protein sequence ID" value="GAA5530776.1"/>
    <property type="molecule type" value="Genomic_DNA"/>
</dbReference>
<sequence>MTTDLLQTARHALQDHNYPLAQQQLITLVRANPQNGEAWWHLAQTFDDPLKRQDCLERAQRHGYSPPGAIAEPEIILPWEQTDAWNSPMPVPNPSTAVAPPQPSSSGAANPSQPAPSAAHQLPAAPPYPTLKPADLRQIVSILKSPVSRDQQVQSVMGMFHCSVEHADTLLQGVAYHYPEQFASPIKRNLYRISLEAASVLLGVILILIAGFLMFNPDRTSSLKWPVRLFFVGIFITLTASYRVFRLMYNTPEQ</sequence>
<feature type="transmembrane region" description="Helical" evidence="2">
    <location>
        <begin position="193"/>
        <end position="215"/>
    </location>
</feature>
<evidence type="ECO:0000256" key="1">
    <source>
        <dbReference type="SAM" id="MobiDB-lite"/>
    </source>
</evidence>
<proteinExistence type="predicted"/>
<evidence type="ECO:0000313" key="3">
    <source>
        <dbReference type="EMBL" id="GAA5530776.1"/>
    </source>
</evidence>
<organism evidence="3 4">
    <name type="scientific">Herpetosiphon gulosus</name>
    <dbReference type="NCBI Taxonomy" id="1973496"/>
    <lineage>
        <taxon>Bacteria</taxon>
        <taxon>Bacillati</taxon>
        <taxon>Chloroflexota</taxon>
        <taxon>Chloroflexia</taxon>
        <taxon>Herpetosiphonales</taxon>
        <taxon>Herpetosiphonaceae</taxon>
        <taxon>Herpetosiphon</taxon>
    </lineage>
</organism>
<feature type="region of interest" description="Disordered" evidence="1">
    <location>
        <begin position="84"/>
        <end position="127"/>
    </location>
</feature>